<keyword evidence="5" id="KW-0560">Oxidoreductase</keyword>
<comment type="caution">
    <text evidence="12">The sequence shown here is derived from an EMBL/GenBank/DDBJ whole genome shotgun (WGS) entry which is preliminary data.</text>
</comment>
<dbReference type="PANTHER" id="PTHR45024">
    <property type="entry name" value="DEHYDROGENASES, SHORT CHAIN"/>
    <property type="match status" value="1"/>
</dbReference>
<reference evidence="12 13" key="1">
    <citation type="journal article" date="2021" name="Cell">
        <title>Tracing the genetic footprints of vertebrate landing in non-teleost ray-finned fishes.</title>
        <authorList>
            <person name="Bi X."/>
            <person name="Wang K."/>
            <person name="Yang L."/>
            <person name="Pan H."/>
            <person name="Jiang H."/>
            <person name="Wei Q."/>
            <person name="Fang M."/>
            <person name="Yu H."/>
            <person name="Zhu C."/>
            <person name="Cai Y."/>
            <person name="He Y."/>
            <person name="Gan X."/>
            <person name="Zeng H."/>
            <person name="Yu D."/>
            <person name="Zhu Y."/>
            <person name="Jiang H."/>
            <person name="Qiu Q."/>
            <person name="Yang H."/>
            <person name="Zhang Y.E."/>
            <person name="Wang W."/>
            <person name="Zhu M."/>
            <person name="He S."/>
            <person name="Zhang G."/>
        </authorList>
    </citation>
    <scope>NUCLEOTIDE SEQUENCE [LARGE SCALE GENOMIC DNA]</scope>
    <source>
        <strain evidence="12">Bchr_013</strain>
    </source>
</reference>
<dbReference type="FunFam" id="3.30.1050.10:FF:000004">
    <property type="entry name" value="Hydroxysteroid 17-beta dehydrogenase 4"/>
    <property type="match status" value="1"/>
</dbReference>
<feature type="region of interest" description="Disordered" evidence="8">
    <location>
        <begin position="359"/>
        <end position="388"/>
    </location>
</feature>
<comment type="pathway">
    <text evidence="2">Lipid metabolism.</text>
</comment>
<accession>A0A8X7XE45</accession>
<evidence type="ECO:0000259" key="9">
    <source>
        <dbReference type="Pfam" id="PF01575"/>
    </source>
</evidence>
<name>A0A8X7XE45_POLSE</name>
<dbReference type="GO" id="GO:0016491">
    <property type="term" value="F:oxidoreductase activity"/>
    <property type="evidence" value="ECO:0007669"/>
    <property type="project" value="UniProtKB-KW"/>
</dbReference>
<feature type="domain" description="MaoC-like" evidence="9">
    <location>
        <begin position="504"/>
        <end position="577"/>
    </location>
</feature>
<dbReference type="InterPro" id="IPR002539">
    <property type="entry name" value="MaoC-like_dom"/>
</dbReference>
<dbReference type="EMBL" id="JAATIS010001241">
    <property type="protein sequence ID" value="KAG2466402.1"/>
    <property type="molecule type" value="Genomic_DNA"/>
</dbReference>
<evidence type="ECO:0000259" key="11">
    <source>
        <dbReference type="Pfam" id="PF22622"/>
    </source>
</evidence>
<dbReference type="Pfam" id="PF02036">
    <property type="entry name" value="SCP2"/>
    <property type="match status" value="1"/>
</dbReference>
<dbReference type="Gene3D" id="1.10.287.4290">
    <property type="match status" value="1"/>
</dbReference>
<evidence type="ECO:0000256" key="4">
    <source>
        <dbReference type="ARBA" id="ARBA00022832"/>
    </source>
</evidence>
<dbReference type="InterPro" id="IPR003033">
    <property type="entry name" value="SCP2_sterol-bd_dom"/>
</dbReference>
<dbReference type="Pfam" id="PF22622">
    <property type="entry name" value="MFE-2_hydrat-2_N"/>
    <property type="match status" value="1"/>
</dbReference>
<sequence length="715" mass="79066">MFIEMITINQRTVTYQVVSMPRDGTCLFHFLCYILHGHIRLTLDIRRNIVSYVLNDWYRFKVWTDDDTGDNYTTKEHYKSEMLKPFTYGSAYLVESFKAEYVAPVVLWLCHESCKENGSVFEPTYCGGRLGAVPNWDAKKDRERDYASPGPREGSRPVRWERTQGRIVRKKNEPMTPEAVQEKWEEICDFENAVKPQNIQDSVGILVDVLAKIDKEQDVSANKTSAFAYKHSDINPSILYALGVGMSTKEPDHLKFLYERHEEFSCFPTFGVIPSQASMMNGGLSDIPGLQIDMSRGTVKPPNRAPDAVVTDVTSQDQEPPGSASVAGACWFAGLRQHSGSREGCEGGDAAARKALATARLPASTPPPQKGSQDGRGPKSLPLTGTRLDGVSCVPADDCREAGPGMSITGRGDPLGGGEGPQEVAAPEADSQVGSASVNFLSLPAALAELRRPFSPPGSVCYRCYVPSGLRCWYWRGRRRGAENVRSTTDGRDAGISSREDGGGGFDKPILHGLCSFGYAARHVLKQYADNDILKFKAIKVRFMKPVIPGQSLQTEMWQEGSRIHFQMKVKETNQIVLGDSYVDLCDVPVTSPSKKQQKALQSDLIFAEIGRRIKDVGKELVKKVNAVFQWEITKDGITASQWTIDLKNGSGSLYKGLAQNKADVTFSLSDEDFMEVVHGKLNPQKAFFAGKLKVKGNIMLSQKLETILKDYAKL</sequence>
<proteinExistence type="inferred from homology"/>
<evidence type="ECO:0000256" key="3">
    <source>
        <dbReference type="ARBA" id="ARBA00006484"/>
    </source>
</evidence>
<dbReference type="InterPro" id="IPR051687">
    <property type="entry name" value="Peroxisomal_Beta-Oxidation"/>
</dbReference>
<dbReference type="InterPro" id="IPR054357">
    <property type="entry name" value="MFE-2_N"/>
</dbReference>
<evidence type="ECO:0000256" key="8">
    <source>
        <dbReference type="SAM" id="MobiDB-lite"/>
    </source>
</evidence>
<evidence type="ECO:0000256" key="7">
    <source>
        <dbReference type="ARBA" id="ARBA00023140"/>
    </source>
</evidence>
<evidence type="ECO:0000256" key="5">
    <source>
        <dbReference type="ARBA" id="ARBA00023002"/>
    </source>
</evidence>
<dbReference type="AlphaFoldDB" id="A0A8X7XE45"/>
<dbReference type="Pfam" id="PF01575">
    <property type="entry name" value="MaoC_dehydratas"/>
    <property type="match status" value="1"/>
</dbReference>
<feature type="region of interest" description="Disordered" evidence="8">
    <location>
        <begin position="401"/>
        <end position="431"/>
    </location>
</feature>
<protein>
    <submittedName>
        <fullName evidence="12">DHB4 enzyme</fullName>
    </submittedName>
</protein>
<dbReference type="SUPFAM" id="SSF55718">
    <property type="entry name" value="SCP-like"/>
    <property type="match status" value="1"/>
</dbReference>
<dbReference type="GO" id="GO:0005777">
    <property type="term" value="C:peroxisome"/>
    <property type="evidence" value="ECO:0007669"/>
    <property type="project" value="UniProtKB-SubCell"/>
</dbReference>
<evidence type="ECO:0000313" key="13">
    <source>
        <dbReference type="Proteomes" id="UP000886611"/>
    </source>
</evidence>
<dbReference type="PANTHER" id="PTHR45024:SF2">
    <property type="entry name" value="SCP2 DOMAIN-CONTAINING PROTEIN"/>
    <property type="match status" value="1"/>
</dbReference>
<keyword evidence="4" id="KW-0276">Fatty acid metabolism</keyword>
<evidence type="ECO:0000259" key="10">
    <source>
        <dbReference type="Pfam" id="PF02036"/>
    </source>
</evidence>
<evidence type="ECO:0000256" key="1">
    <source>
        <dbReference type="ARBA" id="ARBA00004275"/>
    </source>
</evidence>
<dbReference type="GO" id="GO:0018812">
    <property type="term" value="F:3-hydroxyacyl-CoA dehydratase activity"/>
    <property type="evidence" value="ECO:0007669"/>
    <property type="project" value="UniProtKB-ARBA"/>
</dbReference>
<keyword evidence="7" id="KW-0576">Peroxisome</keyword>
<organism evidence="12 13">
    <name type="scientific">Polypterus senegalus</name>
    <name type="common">Senegal bichir</name>
    <dbReference type="NCBI Taxonomy" id="55291"/>
    <lineage>
        <taxon>Eukaryota</taxon>
        <taxon>Metazoa</taxon>
        <taxon>Chordata</taxon>
        <taxon>Craniata</taxon>
        <taxon>Vertebrata</taxon>
        <taxon>Euteleostomi</taxon>
        <taxon>Actinopterygii</taxon>
        <taxon>Polypteriformes</taxon>
        <taxon>Polypteridae</taxon>
        <taxon>Polypterus</taxon>
    </lineage>
</organism>
<evidence type="ECO:0000256" key="6">
    <source>
        <dbReference type="ARBA" id="ARBA00023098"/>
    </source>
</evidence>
<dbReference type="Proteomes" id="UP000886611">
    <property type="component" value="Unassembled WGS sequence"/>
</dbReference>
<dbReference type="Gene3D" id="3.90.70.80">
    <property type="match status" value="1"/>
</dbReference>
<dbReference type="GO" id="GO:0006631">
    <property type="term" value="P:fatty acid metabolic process"/>
    <property type="evidence" value="ECO:0007669"/>
    <property type="project" value="UniProtKB-KW"/>
</dbReference>
<keyword evidence="13" id="KW-1185">Reference proteome</keyword>
<gene>
    <name evidence="12" type="primary">Hsd17b4</name>
    <name evidence="12" type="ORF">GTO96_0020603</name>
</gene>
<comment type="similarity">
    <text evidence="3">Belongs to the short-chain dehydrogenases/reductases (SDR) family.</text>
</comment>
<evidence type="ECO:0000313" key="12">
    <source>
        <dbReference type="EMBL" id="KAG2466402.1"/>
    </source>
</evidence>
<dbReference type="InterPro" id="IPR029069">
    <property type="entry name" value="HotDog_dom_sf"/>
</dbReference>
<dbReference type="Gene3D" id="3.30.1050.10">
    <property type="entry name" value="SCP2 sterol-binding domain"/>
    <property type="match status" value="1"/>
</dbReference>
<feature type="region of interest" description="Disordered" evidence="8">
    <location>
        <begin position="298"/>
        <end position="324"/>
    </location>
</feature>
<comment type="subcellular location">
    <subcellularLocation>
        <location evidence="1">Peroxisome</location>
    </subcellularLocation>
</comment>
<feature type="domain" description="SCP2" evidence="10">
    <location>
        <begin position="609"/>
        <end position="710"/>
    </location>
</feature>
<dbReference type="Gene3D" id="3.10.129.10">
    <property type="entry name" value="Hotdog Thioesterase"/>
    <property type="match status" value="2"/>
</dbReference>
<dbReference type="InterPro" id="IPR036527">
    <property type="entry name" value="SCP2_sterol-bd_dom_sf"/>
</dbReference>
<feature type="non-terminal residue" evidence="12">
    <location>
        <position position="715"/>
    </location>
</feature>
<evidence type="ECO:0000256" key="2">
    <source>
        <dbReference type="ARBA" id="ARBA00005189"/>
    </source>
</evidence>
<feature type="non-terminal residue" evidence="12">
    <location>
        <position position="1"/>
    </location>
</feature>
<feature type="domain" description="Peroxisomal multifunctional enzyme type 2-like N-terminal" evidence="11">
    <location>
        <begin position="227"/>
        <end position="295"/>
    </location>
</feature>
<dbReference type="SUPFAM" id="SSF54637">
    <property type="entry name" value="Thioesterase/thiol ester dehydrase-isomerase"/>
    <property type="match status" value="2"/>
</dbReference>
<keyword evidence="6" id="KW-0443">Lipid metabolism</keyword>
<dbReference type="FunFam" id="1.10.287.4290:FF:000001">
    <property type="entry name" value="Peroxisomal multifunctional enzyme type 2"/>
    <property type="match status" value="1"/>
</dbReference>